<sequence length="311" mass="33441">MPVNPPGAPTLSGDLLTIHRMLESPTLIRRRLRTIADMRFVADRILTQRLRSSGGAVLYDVSEPIINSRPVEAVAPGSEYPRAVTAEGVAALAAVTKWGQSTRLTDEKIKRQRMPGDELDRVLRKVVNTIVSKVDAVALAAVASAVTATVDADTYGGAWNAGTPQILRAIEVAKAAISDLDMGYEPDTILMSSSTYAIVASDEKVAALRRRETTDNPIYGGQIETIAGLVVVEAPAARLPTNDVWILDSRQLGGMADEANVDPGYTVDEMAVQVQSKRIAEADAWDVWGRRITVPVVMEPGAATRIVDTID</sequence>
<proteinExistence type="predicted"/>
<reference evidence="1 2" key="1">
    <citation type="journal article" date="2019" name="Int. J. Syst. Evol. Microbiol.">
        <title>The Global Catalogue of Microorganisms (GCM) 10K type strain sequencing project: providing services to taxonomists for standard genome sequencing and annotation.</title>
        <authorList>
            <consortium name="The Broad Institute Genomics Platform"/>
            <consortium name="The Broad Institute Genome Sequencing Center for Infectious Disease"/>
            <person name="Wu L."/>
            <person name="Ma J."/>
        </authorList>
    </citation>
    <scope>NUCLEOTIDE SEQUENCE [LARGE SCALE GENOMIC DNA]</scope>
    <source>
        <strain evidence="1 2">JCM 3106</strain>
    </source>
</reference>
<evidence type="ECO:0000313" key="2">
    <source>
        <dbReference type="Proteomes" id="UP001499930"/>
    </source>
</evidence>
<dbReference type="RefSeq" id="WP_344888539.1">
    <property type="nucleotide sequence ID" value="NZ_BAAAWD010000004.1"/>
</dbReference>
<keyword evidence="2" id="KW-1185">Reference proteome</keyword>
<organism evidence="1 2">
    <name type="scientific">Streptosporangium longisporum</name>
    <dbReference type="NCBI Taxonomy" id="46187"/>
    <lineage>
        <taxon>Bacteria</taxon>
        <taxon>Bacillati</taxon>
        <taxon>Actinomycetota</taxon>
        <taxon>Actinomycetes</taxon>
        <taxon>Streptosporangiales</taxon>
        <taxon>Streptosporangiaceae</taxon>
        <taxon>Streptosporangium</taxon>
    </lineage>
</organism>
<evidence type="ECO:0008006" key="3">
    <source>
        <dbReference type="Google" id="ProtNLM"/>
    </source>
</evidence>
<protein>
    <recommendedName>
        <fullName evidence="3">Phage major capsid protein</fullName>
    </recommendedName>
</protein>
<comment type="caution">
    <text evidence="1">The sequence shown here is derived from an EMBL/GenBank/DDBJ whole genome shotgun (WGS) entry which is preliminary data.</text>
</comment>
<dbReference type="Pfam" id="PF25209">
    <property type="entry name" value="Phage_capsid_4"/>
    <property type="match status" value="1"/>
</dbReference>
<dbReference type="EMBL" id="BAAAWD010000004">
    <property type="protein sequence ID" value="GAA2990766.1"/>
    <property type="molecule type" value="Genomic_DNA"/>
</dbReference>
<accession>A0ABN3XRS5</accession>
<name>A0ABN3XRS5_9ACTN</name>
<dbReference type="Proteomes" id="UP001499930">
    <property type="component" value="Unassembled WGS sequence"/>
</dbReference>
<gene>
    <name evidence="1" type="ORF">GCM10017559_08540</name>
</gene>
<evidence type="ECO:0000313" key="1">
    <source>
        <dbReference type="EMBL" id="GAA2990766.1"/>
    </source>
</evidence>